<dbReference type="AlphaFoldDB" id="D8QUH6"/>
<dbReference type="InterPro" id="IPR050982">
    <property type="entry name" value="Auxin_biosynth/cation_transpt"/>
</dbReference>
<name>D8QUH6_SELML</name>
<dbReference type="PRINTS" id="PR00411">
    <property type="entry name" value="PNDRDTASEI"/>
</dbReference>
<dbReference type="GeneID" id="9660772"/>
<dbReference type="GO" id="GO:0004497">
    <property type="term" value="F:monooxygenase activity"/>
    <property type="evidence" value="ECO:0000318"/>
    <property type="project" value="GO_Central"/>
</dbReference>
<dbReference type="GO" id="GO:0050660">
    <property type="term" value="F:flavin adenine dinucleotide binding"/>
    <property type="evidence" value="ECO:0000318"/>
    <property type="project" value="GO_Central"/>
</dbReference>
<dbReference type="FunFam" id="3.50.50.60:FF:000100">
    <property type="entry name" value="Flavin-containing monooxygenase"/>
    <property type="match status" value="1"/>
</dbReference>
<dbReference type="PIRSF" id="PIRSF000332">
    <property type="entry name" value="FMO"/>
    <property type="match status" value="1"/>
</dbReference>
<keyword evidence="11" id="KW-1185">Reference proteome</keyword>
<dbReference type="OrthoDB" id="66881at2759"/>
<protein>
    <recommendedName>
        <fullName evidence="8">indole-3-pyruvate monooxygenase</fullName>
        <ecNumber evidence="8">1.14.13.168</ecNumber>
    </recommendedName>
</protein>
<dbReference type="PANTHER" id="PTHR43539:SF78">
    <property type="entry name" value="FLAVIN-CONTAINING MONOOXYGENASE"/>
    <property type="match status" value="1"/>
</dbReference>
<dbReference type="GO" id="GO:0050661">
    <property type="term" value="F:NADP binding"/>
    <property type="evidence" value="ECO:0007669"/>
    <property type="project" value="InterPro"/>
</dbReference>
<evidence type="ECO:0000313" key="11">
    <source>
        <dbReference type="Proteomes" id="UP000001514"/>
    </source>
</evidence>
<sequence length="386" mass="42853">WVEGAIIVGAGPSGMATAACLQQLGITSSILLEKSDCIASLWQERTYDRLRLHLPKKFCELPLAPFPSHFPIYPTKQQFLDYLHDYARRFHIQPRFGEIVQSARFDQRLQLWRVQTMKITNPDPGNISSEGNISTREYVGRWIVVATGENAEARIPVEIPGMDLFTGKIRHSSVYKSGARFAGQRVLVVGAGNSGMEIAMDLVQHDARPSIVVRSPIHILPREMLGKSTFGVSVAMLKFLPLWLTDRLLLLYALLALGDTSRYGIRRPKTGPLEMKEKMGKTPVLDVGTLAHIKQGNIKVEPAIECFTASGCKFVNGEQHCYDAIVLATGYKPNVPKWLKDPHLNFSSDGFPSCGWRGQRGLYVAGLSRKGILGVSKDARLIAQDI</sequence>
<dbReference type="FunCoup" id="D8QUH6">
    <property type="interactions" value="9"/>
</dbReference>
<dbReference type="InterPro" id="IPR020946">
    <property type="entry name" value="Flavin_mOase-like"/>
</dbReference>
<dbReference type="PANTHER" id="PTHR43539">
    <property type="entry name" value="FLAVIN-BINDING MONOOXYGENASE-LIKE PROTEIN (AFU_ORTHOLOGUE AFUA_4G09220)"/>
    <property type="match status" value="1"/>
</dbReference>
<dbReference type="GO" id="GO:0004499">
    <property type="term" value="F:N,N-dimethylaniline monooxygenase activity"/>
    <property type="evidence" value="ECO:0007669"/>
    <property type="project" value="InterPro"/>
</dbReference>
<dbReference type="Pfam" id="PF00743">
    <property type="entry name" value="FMO-like"/>
    <property type="match status" value="1"/>
</dbReference>
<keyword evidence="3" id="KW-0285">Flavoprotein</keyword>
<evidence type="ECO:0000256" key="1">
    <source>
        <dbReference type="ARBA" id="ARBA00001974"/>
    </source>
</evidence>
<dbReference type="HOGENOM" id="CLU_006909_2_0_1"/>
<dbReference type="SUPFAM" id="SSF51905">
    <property type="entry name" value="FAD/NAD(P)-binding domain"/>
    <property type="match status" value="2"/>
</dbReference>
<evidence type="ECO:0000256" key="7">
    <source>
        <dbReference type="ARBA" id="ARBA00023033"/>
    </source>
</evidence>
<dbReference type="InterPro" id="IPR036188">
    <property type="entry name" value="FAD/NAD-bd_sf"/>
</dbReference>
<evidence type="ECO:0000256" key="8">
    <source>
        <dbReference type="ARBA" id="ARBA00039148"/>
    </source>
</evidence>
<keyword evidence="7" id="KW-0503">Monooxygenase</keyword>
<dbReference type="Gramene" id="EFJ35872">
    <property type="protein sequence ID" value="EFJ35872"/>
    <property type="gene ID" value="SELMODRAFT_23133"/>
</dbReference>
<evidence type="ECO:0000256" key="3">
    <source>
        <dbReference type="ARBA" id="ARBA00022630"/>
    </source>
</evidence>
<dbReference type="KEGG" id="smo:SELMODRAFT_23133"/>
<evidence type="ECO:0000313" key="10">
    <source>
        <dbReference type="EMBL" id="EFJ35872.1"/>
    </source>
</evidence>
<keyword evidence="4" id="KW-0274">FAD</keyword>
<evidence type="ECO:0000256" key="4">
    <source>
        <dbReference type="ARBA" id="ARBA00022827"/>
    </source>
</evidence>
<proteinExistence type="inferred from homology"/>
<dbReference type="PRINTS" id="PR00368">
    <property type="entry name" value="FADPNR"/>
</dbReference>
<evidence type="ECO:0000256" key="9">
    <source>
        <dbReference type="ARBA" id="ARBA00047707"/>
    </source>
</evidence>
<dbReference type="GO" id="GO:0103075">
    <property type="term" value="F:indole-3-pyruvate monooxygenase activity"/>
    <property type="evidence" value="ECO:0007669"/>
    <property type="project" value="UniProtKB-EC"/>
</dbReference>
<comment type="similarity">
    <text evidence="2">Belongs to the FMO family.</text>
</comment>
<dbReference type="InterPro" id="IPR000960">
    <property type="entry name" value="Flavin_mOase"/>
</dbReference>
<comment type="cofactor">
    <cofactor evidence="1">
        <name>FAD</name>
        <dbReference type="ChEBI" id="CHEBI:57692"/>
    </cofactor>
</comment>
<dbReference type="InParanoid" id="D8QUH6"/>
<organism evidence="11">
    <name type="scientific">Selaginella moellendorffii</name>
    <name type="common">Spikemoss</name>
    <dbReference type="NCBI Taxonomy" id="88036"/>
    <lineage>
        <taxon>Eukaryota</taxon>
        <taxon>Viridiplantae</taxon>
        <taxon>Streptophyta</taxon>
        <taxon>Embryophyta</taxon>
        <taxon>Tracheophyta</taxon>
        <taxon>Lycopodiopsida</taxon>
        <taxon>Selaginellales</taxon>
        <taxon>Selaginellaceae</taxon>
        <taxon>Selaginella</taxon>
    </lineage>
</organism>
<evidence type="ECO:0000256" key="6">
    <source>
        <dbReference type="ARBA" id="ARBA00023002"/>
    </source>
</evidence>
<dbReference type="Gene3D" id="3.50.50.60">
    <property type="entry name" value="FAD/NAD(P)-binding domain"/>
    <property type="match status" value="1"/>
</dbReference>
<feature type="non-terminal residue" evidence="10">
    <location>
        <position position="1"/>
    </location>
</feature>
<dbReference type="eggNOG" id="KOG1399">
    <property type="taxonomic scope" value="Eukaryota"/>
</dbReference>
<keyword evidence="6" id="KW-0560">Oxidoreductase</keyword>
<evidence type="ECO:0000256" key="2">
    <source>
        <dbReference type="ARBA" id="ARBA00009183"/>
    </source>
</evidence>
<accession>D8QUH6</accession>
<keyword evidence="5" id="KW-0521">NADP</keyword>
<feature type="non-terminal residue" evidence="10">
    <location>
        <position position="386"/>
    </location>
</feature>
<reference evidence="10 11" key="1">
    <citation type="journal article" date="2011" name="Science">
        <title>The Selaginella genome identifies genetic changes associated with the evolution of vascular plants.</title>
        <authorList>
            <person name="Banks J.A."/>
            <person name="Nishiyama T."/>
            <person name="Hasebe M."/>
            <person name="Bowman J.L."/>
            <person name="Gribskov M."/>
            <person name="dePamphilis C."/>
            <person name="Albert V.A."/>
            <person name="Aono N."/>
            <person name="Aoyama T."/>
            <person name="Ambrose B.A."/>
            <person name="Ashton N.W."/>
            <person name="Axtell M.J."/>
            <person name="Barker E."/>
            <person name="Barker M.S."/>
            <person name="Bennetzen J.L."/>
            <person name="Bonawitz N.D."/>
            <person name="Chapple C."/>
            <person name="Cheng C."/>
            <person name="Correa L.G."/>
            <person name="Dacre M."/>
            <person name="DeBarry J."/>
            <person name="Dreyer I."/>
            <person name="Elias M."/>
            <person name="Engstrom E.M."/>
            <person name="Estelle M."/>
            <person name="Feng L."/>
            <person name="Finet C."/>
            <person name="Floyd S.K."/>
            <person name="Frommer W.B."/>
            <person name="Fujita T."/>
            <person name="Gramzow L."/>
            <person name="Gutensohn M."/>
            <person name="Harholt J."/>
            <person name="Hattori M."/>
            <person name="Heyl A."/>
            <person name="Hirai T."/>
            <person name="Hiwatashi Y."/>
            <person name="Ishikawa M."/>
            <person name="Iwata M."/>
            <person name="Karol K.G."/>
            <person name="Koehler B."/>
            <person name="Kolukisaoglu U."/>
            <person name="Kubo M."/>
            <person name="Kurata T."/>
            <person name="Lalonde S."/>
            <person name="Li K."/>
            <person name="Li Y."/>
            <person name="Litt A."/>
            <person name="Lyons E."/>
            <person name="Manning G."/>
            <person name="Maruyama T."/>
            <person name="Michael T.P."/>
            <person name="Mikami K."/>
            <person name="Miyazaki S."/>
            <person name="Morinaga S."/>
            <person name="Murata T."/>
            <person name="Mueller-Roeber B."/>
            <person name="Nelson D.R."/>
            <person name="Obara M."/>
            <person name="Oguri Y."/>
            <person name="Olmstead R.G."/>
            <person name="Onodera N."/>
            <person name="Petersen B.L."/>
            <person name="Pils B."/>
            <person name="Prigge M."/>
            <person name="Rensing S.A."/>
            <person name="Riano-Pachon D.M."/>
            <person name="Roberts A.W."/>
            <person name="Sato Y."/>
            <person name="Scheller H.V."/>
            <person name="Schulz B."/>
            <person name="Schulz C."/>
            <person name="Shakirov E.V."/>
            <person name="Shibagaki N."/>
            <person name="Shinohara N."/>
            <person name="Shippen D.E."/>
            <person name="Soerensen I."/>
            <person name="Sotooka R."/>
            <person name="Sugimoto N."/>
            <person name="Sugita M."/>
            <person name="Sumikawa N."/>
            <person name="Tanurdzic M."/>
            <person name="Theissen G."/>
            <person name="Ulvskov P."/>
            <person name="Wakazuki S."/>
            <person name="Weng J.K."/>
            <person name="Willats W.W."/>
            <person name="Wipf D."/>
            <person name="Wolf P.G."/>
            <person name="Yang L."/>
            <person name="Zimmer A.D."/>
            <person name="Zhu Q."/>
            <person name="Mitros T."/>
            <person name="Hellsten U."/>
            <person name="Loque D."/>
            <person name="Otillar R."/>
            <person name="Salamov A."/>
            <person name="Schmutz J."/>
            <person name="Shapiro H."/>
            <person name="Lindquist E."/>
            <person name="Lucas S."/>
            <person name="Rokhsar D."/>
            <person name="Grigoriev I.V."/>
        </authorList>
    </citation>
    <scope>NUCLEOTIDE SEQUENCE [LARGE SCALE GENOMIC DNA]</scope>
</reference>
<dbReference type="OMA" id="DIEWCWK"/>
<dbReference type="EMBL" id="GL377567">
    <property type="protein sequence ID" value="EFJ35872.1"/>
    <property type="molecule type" value="Genomic_DNA"/>
</dbReference>
<dbReference type="Proteomes" id="UP000001514">
    <property type="component" value="Unassembled WGS sequence"/>
</dbReference>
<comment type="catalytic activity">
    <reaction evidence="9">
        <text>indole-3-pyruvate + NADPH + O2 + H(+) = (indol-3-yl)acetate + CO2 + NADP(+) + H2O</text>
        <dbReference type="Rhea" id="RHEA:34331"/>
        <dbReference type="ChEBI" id="CHEBI:15377"/>
        <dbReference type="ChEBI" id="CHEBI:15378"/>
        <dbReference type="ChEBI" id="CHEBI:15379"/>
        <dbReference type="ChEBI" id="CHEBI:16526"/>
        <dbReference type="ChEBI" id="CHEBI:17640"/>
        <dbReference type="ChEBI" id="CHEBI:30854"/>
        <dbReference type="ChEBI" id="CHEBI:57783"/>
        <dbReference type="ChEBI" id="CHEBI:58349"/>
        <dbReference type="EC" id="1.14.13.168"/>
    </reaction>
</comment>
<dbReference type="EC" id="1.14.13.168" evidence="8"/>
<dbReference type="STRING" id="88036.D8QUH6"/>
<gene>
    <name evidence="10" type="primary">YUC1-1</name>
    <name evidence="10" type="ORF">SELMODRAFT_23133</name>
</gene>
<evidence type="ECO:0000256" key="5">
    <source>
        <dbReference type="ARBA" id="ARBA00022857"/>
    </source>
</evidence>